<evidence type="ECO:0000256" key="1">
    <source>
        <dbReference type="ARBA" id="ARBA00022737"/>
    </source>
</evidence>
<keyword evidence="4" id="KW-0472">Membrane</keyword>
<keyword evidence="1" id="KW-0677">Repeat</keyword>
<evidence type="ECO:0000313" key="5">
    <source>
        <dbReference type="EMBL" id="CEL62018.1"/>
    </source>
</evidence>
<feature type="transmembrane region" description="Helical" evidence="4">
    <location>
        <begin position="208"/>
        <end position="228"/>
    </location>
</feature>
<dbReference type="AlphaFoldDB" id="A0A0B7G0K6"/>
<dbReference type="Proteomes" id="UP000059188">
    <property type="component" value="Unassembled WGS sequence"/>
</dbReference>
<dbReference type="OrthoDB" id="433738at2759"/>
<protein>
    <submittedName>
        <fullName evidence="5">Translocation protein sec72</fullName>
    </submittedName>
</protein>
<name>A0A0B7G0K6_THACB</name>
<dbReference type="InterPro" id="IPR011990">
    <property type="entry name" value="TPR-like_helical_dom_sf"/>
</dbReference>
<gene>
    <name evidence="5" type="ORF">RSOLAG1IB_04769</name>
</gene>
<dbReference type="Gene3D" id="3.80.10.10">
    <property type="entry name" value="Ribonuclease Inhibitor"/>
    <property type="match status" value="2"/>
</dbReference>
<evidence type="ECO:0000256" key="3">
    <source>
        <dbReference type="SAM" id="MobiDB-lite"/>
    </source>
</evidence>
<proteinExistence type="predicted"/>
<feature type="region of interest" description="Disordered" evidence="3">
    <location>
        <begin position="597"/>
        <end position="643"/>
    </location>
</feature>
<evidence type="ECO:0000256" key="2">
    <source>
        <dbReference type="ARBA" id="ARBA00022803"/>
    </source>
</evidence>
<feature type="compositionally biased region" description="Low complexity" evidence="3">
    <location>
        <begin position="256"/>
        <end position="270"/>
    </location>
</feature>
<evidence type="ECO:0000313" key="6">
    <source>
        <dbReference type="Proteomes" id="UP000059188"/>
    </source>
</evidence>
<dbReference type="SUPFAM" id="SSF48452">
    <property type="entry name" value="TPR-like"/>
    <property type="match status" value="1"/>
</dbReference>
<evidence type="ECO:0000256" key="4">
    <source>
        <dbReference type="SAM" id="Phobius"/>
    </source>
</evidence>
<keyword evidence="6" id="KW-1185">Reference proteome</keyword>
<reference evidence="5 6" key="1">
    <citation type="submission" date="2014-11" db="EMBL/GenBank/DDBJ databases">
        <authorList>
            <person name="Wibberg Daniel"/>
        </authorList>
    </citation>
    <scope>NUCLEOTIDE SEQUENCE [LARGE SCALE GENOMIC DNA]</scope>
    <source>
        <strain evidence="5">Rhizoctonia solani AG1-IB 7/3/14</strain>
    </source>
</reference>
<dbReference type="EMBL" id="LN679105">
    <property type="protein sequence ID" value="CEL62018.1"/>
    <property type="molecule type" value="Genomic_DNA"/>
</dbReference>
<dbReference type="GO" id="GO:0051879">
    <property type="term" value="F:Hsp90 protein binding"/>
    <property type="evidence" value="ECO:0007669"/>
    <property type="project" value="TreeGrafter"/>
</dbReference>
<dbReference type="PANTHER" id="PTHR22904:SF523">
    <property type="entry name" value="STRESS-INDUCED-PHOSPHOPROTEIN 1"/>
    <property type="match status" value="1"/>
</dbReference>
<feature type="region of interest" description="Disordered" evidence="3">
    <location>
        <begin position="245"/>
        <end position="286"/>
    </location>
</feature>
<feature type="region of interest" description="Disordered" evidence="3">
    <location>
        <begin position="23"/>
        <end position="71"/>
    </location>
</feature>
<dbReference type="STRING" id="1108050.A0A0B7G0K6"/>
<dbReference type="SUPFAM" id="SSF52058">
    <property type="entry name" value="L domain-like"/>
    <property type="match status" value="1"/>
</dbReference>
<feature type="compositionally biased region" description="Polar residues" evidence="3">
    <location>
        <begin position="23"/>
        <end position="33"/>
    </location>
</feature>
<dbReference type="PROSITE" id="PS51450">
    <property type="entry name" value="LRR"/>
    <property type="match status" value="1"/>
</dbReference>
<feature type="compositionally biased region" description="Low complexity" evidence="3">
    <location>
        <begin position="619"/>
        <end position="630"/>
    </location>
</feature>
<dbReference type="PANTHER" id="PTHR22904">
    <property type="entry name" value="TPR REPEAT CONTAINING PROTEIN"/>
    <property type="match status" value="1"/>
</dbReference>
<sequence length="856" mass="90781">MQHQHQQSLSSLDLMSPSTATKIARIQSWNRGAQLTAHEPHSPRSPSSASTVSRRHSAPPTASPRSEAFDVRMMPAPPVPQVHVHLAEPRPVLHHKHSHAASLHSWGSHDLESQVGLRPNDIDERSSTGRELTWKERARRASRALFGQDTPLPAWRALNVEKNPTPRPQQELDAEFNVNIRSESKMAQYQCSCDCSKRRNPKHKRGRMCLCIMIILLIFLAVADVIFLNVRVLNPDFGIVQPTVTPTPTNLSRDGASASVPTATSTATRSNGENGRPSSTTTSVSATTSAAPSVLQSCLTQFQLNAPSAPESYPCDTCFSALSGAPSDAGAAPATQFCAMKAIFDSAGSSGSAGNNALSGAGWMKDAKPCGWSGVSCDSNGGINNIILTFPGVPAVIPSELSSISTLTSLRITGNGNLPAGSLPGLATLLNLDLENTGLTSFGDDAFSSASALTSLTLVRNAKMGSSLPSAIGSLSLRSLIINGQALTSADAALSSSSLALSLQTLDLSSNNIASALPSDLSGMKALAELNLSGNDIAAPFPIAMPPLLQVLSLEGNSKLSGTLPSSMCASSTLTQCDLKSTSLEFVVTRYCSKMSDHGHSHDGGDHGHSHDGPHAHSHSPQPGQGPPQQLLNPDPIDPTLLADMDANFKPRSVKLVGPEGNTTCQVVCAEHSTDKCDECGVDYTDLNLLARMLVQAPNLIVPPPPQVTDKNRSAHVSKFKDEGNAAYKAGKWPAAIQSYTMSANIAASRPNWEPHTLAREEISTVLSNRSAAHLSAGDYIPALVDADVVIALRKPWTKGHFRKAKALVALQHYEEARDAIAAGLQFEPENKELLDFMREVESKIEAAKPSIKASA</sequence>
<feature type="compositionally biased region" description="Basic and acidic residues" evidence="3">
    <location>
        <begin position="597"/>
        <end position="615"/>
    </location>
</feature>
<keyword evidence="4" id="KW-0812">Transmembrane</keyword>
<dbReference type="InterPro" id="IPR001611">
    <property type="entry name" value="Leu-rich_rpt"/>
</dbReference>
<accession>A0A0B7G0K6</accession>
<dbReference type="Gene3D" id="1.25.40.10">
    <property type="entry name" value="Tetratricopeptide repeat domain"/>
    <property type="match status" value="1"/>
</dbReference>
<keyword evidence="4" id="KW-1133">Transmembrane helix</keyword>
<keyword evidence="2" id="KW-0802">TPR repeat</keyword>
<dbReference type="Pfam" id="PF13855">
    <property type="entry name" value="LRR_8"/>
    <property type="match status" value="1"/>
</dbReference>
<organism evidence="5 6">
    <name type="scientific">Thanatephorus cucumeris (strain AG1-IB / isolate 7/3/14)</name>
    <name type="common">Lettuce bottom rot fungus</name>
    <name type="synonym">Rhizoctonia solani</name>
    <dbReference type="NCBI Taxonomy" id="1108050"/>
    <lineage>
        <taxon>Eukaryota</taxon>
        <taxon>Fungi</taxon>
        <taxon>Dikarya</taxon>
        <taxon>Basidiomycota</taxon>
        <taxon>Agaricomycotina</taxon>
        <taxon>Agaricomycetes</taxon>
        <taxon>Cantharellales</taxon>
        <taxon>Ceratobasidiaceae</taxon>
        <taxon>Rhizoctonia</taxon>
        <taxon>Rhizoctonia solani AG-1</taxon>
    </lineage>
</organism>
<dbReference type="InterPro" id="IPR032675">
    <property type="entry name" value="LRR_dom_sf"/>
</dbReference>
<feature type="compositionally biased region" description="Low complexity" evidence="3">
    <location>
        <begin position="277"/>
        <end position="286"/>
    </location>
</feature>